<comment type="caution">
    <text evidence="3">The sequence shown here is derived from an EMBL/GenBank/DDBJ whole genome shotgun (WGS) entry which is preliminary data.</text>
</comment>
<dbReference type="PANTHER" id="PTHR11807">
    <property type="entry name" value="ATPASES OF THE PP SUPERFAMILY-RELATED"/>
    <property type="match status" value="1"/>
</dbReference>
<keyword evidence="1 3" id="KW-0808">Transferase</keyword>
<feature type="non-terminal residue" evidence="3">
    <location>
        <position position="1"/>
    </location>
</feature>
<dbReference type="PANTHER" id="PTHR11807:SF12">
    <property type="entry name" value="CYTOPLASMIC TRNA 2-THIOLATION PROTEIN 1"/>
    <property type="match status" value="1"/>
</dbReference>
<evidence type="ECO:0000256" key="2">
    <source>
        <dbReference type="SAM" id="MobiDB-lite"/>
    </source>
</evidence>
<dbReference type="AlphaFoldDB" id="A0A699ZUK1"/>
<dbReference type="InterPro" id="IPR014729">
    <property type="entry name" value="Rossmann-like_a/b/a_fold"/>
</dbReference>
<feature type="non-terminal residue" evidence="3">
    <location>
        <position position="136"/>
    </location>
</feature>
<protein>
    <submittedName>
        <fullName evidence="3">Cytoplasmic tRNA adenylyltransferase 1</fullName>
    </submittedName>
</protein>
<evidence type="ECO:0000313" key="4">
    <source>
        <dbReference type="Proteomes" id="UP000485058"/>
    </source>
</evidence>
<reference evidence="3 4" key="1">
    <citation type="submission" date="2020-02" db="EMBL/GenBank/DDBJ databases">
        <title>Draft genome sequence of Haematococcus lacustris strain NIES-144.</title>
        <authorList>
            <person name="Morimoto D."/>
            <person name="Nakagawa S."/>
            <person name="Yoshida T."/>
            <person name="Sawayama S."/>
        </authorList>
    </citation>
    <scope>NUCLEOTIDE SEQUENCE [LARGE SCALE GENOMIC DNA]</scope>
    <source>
        <strain evidence="3 4">NIES-144</strain>
    </source>
</reference>
<accession>A0A699ZUK1</accession>
<gene>
    <name evidence="3" type="ORF">HaLaN_23619</name>
</gene>
<sequence length="136" mass="14969">LTHPLRLRQLVKDTGEPSVEVLAAAELNLCVHNKAGLVLDKGMYLSNATVNLLTEQYLSHSHRTAQQPTHPTVASSSHSGPSTSLASSSISAGQRAQKEIVMYAYFKRLDYFSTECVYAPFAARGFARDFIKDLEQ</sequence>
<evidence type="ECO:0000313" key="3">
    <source>
        <dbReference type="EMBL" id="GFH25625.1"/>
    </source>
</evidence>
<feature type="compositionally biased region" description="Low complexity" evidence="2">
    <location>
        <begin position="74"/>
        <end position="90"/>
    </location>
</feature>
<dbReference type="EMBL" id="BLLF01002868">
    <property type="protein sequence ID" value="GFH25625.1"/>
    <property type="molecule type" value="Genomic_DNA"/>
</dbReference>
<dbReference type="GO" id="GO:0002143">
    <property type="term" value="P:tRNA wobble position uridine thiolation"/>
    <property type="evidence" value="ECO:0007669"/>
    <property type="project" value="TreeGrafter"/>
</dbReference>
<dbReference type="GO" id="GO:0002144">
    <property type="term" value="C:cytosolic tRNA wobble base thiouridylase complex"/>
    <property type="evidence" value="ECO:0007669"/>
    <property type="project" value="TreeGrafter"/>
</dbReference>
<dbReference type="GO" id="GO:0005739">
    <property type="term" value="C:mitochondrion"/>
    <property type="evidence" value="ECO:0007669"/>
    <property type="project" value="TreeGrafter"/>
</dbReference>
<proteinExistence type="predicted"/>
<keyword evidence="4" id="KW-1185">Reference proteome</keyword>
<dbReference type="Gene3D" id="3.40.50.620">
    <property type="entry name" value="HUPs"/>
    <property type="match status" value="1"/>
</dbReference>
<organism evidence="3 4">
    <name type="scientific">Haematococcus lacustris</name>
    <name type="common">Green alga</name>
    <name type="synonym">Haematococcus pluvialis</name>
    <dbReference type="NCBI Taxonomy" id="44745"/>
    <lineage>
        <taxon>Eukaryota</taxon>
        <taxon>Viridiplantae</taxon>
        <taxon>Chlorophyta</taxon>
        <taxon>core chlorophytes</taxon>
        <taxon>Chlorophyceae</taxon>
        <taxon>CS clade</taxon>
        <taxon>Chlamydomonadales</taxon>
        <taxon>Haematococcaceae</taxon>
        <taxon>Haematococcus</taxon>
    </lineage>
</organism>
<feature type="compositionally biased region" description="Polar residues" evidence="2">
    <location>
        <begin position="61"/>
        <end position="73"/>
    </location>
</feature>
<evidence type="ECO:0000256" key="1">
    <source>
        <dbReference type="ARBA" id="ARBA00022679"/>
    </source>
</evidence>
<dbReference type="GO" id="GO:0016779">
    <property type="term" value="F:nucleotidyltransferase activity"/>
    <property type="evidence" value="ECO:0007669"/>
    <property type="project" value="UniProtKB-KW"/>
</dbReference>
<keyword evidence="3" id="KW-0548">Nucleotidyltransferase</keyword>
<feature type="region of interest" description="Disordered" evidence="2">
    <location>
        <begin position="61"/>
        <end position="90"/>
    </location>
</feature>
<name>A0A699ZUK1_HAELA</name>
<dbReference type="Proteomes" id="UP000485058">
    <property type="component" value="Unassembled WGS sequence"/>
</dbReference>
<dbReference type="GO" id="GO:0000049">
    <property type="term" value="F:tRNA binding"/>
    <property type="evidence" value="ECO:0007669"/>
    <property type="project" value="TreeGrafter"/>
</dbReference>